<name>A0A382KKI9_9ZZZZ</name>
<feature type="compositionally biased region" description="Basic residues" evidence="1">
    <location>
        <begin position="86"/>
        <end position="100"/>
    </location>
</feature>
<organism evidence="2">
    <name type="scientific">marine metagenome</name>
    <dbReference type="NCBI Taxonomy" id="408172"/>
    <lineage>
        <taxon>unclassified sequences</taxon>
        <taxon>metagenomes</taxon>
        <taxon>ecological metagenomes</taxon>
    </lineage>
</organism>
<feature type="region of interest" description="Disordered" evidence="1">
    <location>
        <begin position="83"/>
        <end position="102"/>
    </location>
</feature>
<dbReference type="AlphaFoldDB" id="A0A382KKI9"/>
<accession>A0A382KKI9</accession>
<reference evidence="2" key="1">
    <citation type="submission" date="2018-05" db="EMBL/GenBank/DDBJ databases">
        <authorList>
            <person name="Lanie J.A."/>
            <person name="Ng W.-L."/>
            <person name="Kazmierczak K.M."/>
            <person name="Andrzejewski T.M."/>
            <person name="Davidsen T.M."/>
            <person name="Wayne K.J."/>
            <person name="Tettelin H."/>
            <person name="Glass J.I."/>
            <person name="Rusch D."/>
            <person name="Podicherti R."/>
            <person name="Tsui H.-C.T."/>
            <person name="Winkler M.E."/>
        </authorList>
    </citation>
    <scope>NUCLEOTIDE SEQUENCE</scope>
</reference>
<gene>
    <name evidence="2" type="ORF">METZ01_LOCUS277530</name>
</gene>
<evidence type="ECO:0000313" key="2">
    <source>
        <dbReference type="EMBL" id="SVC24676.1"/>
    </source>
</evidence>
<evidence type="ECO:0000256" key="1">
    <source>
        <dbReference type="SAM" id="MobiDB-lite"/>
    </source>
</evidence>
<proteinExistence type="predicted"/>
<dbReference type="EMBL" id="UINC01081122">
    <property type="protein sequence ID" value="SVC24676.1"/>
    <property type="molecule type" value="Genomic_DNA"/>
</dbReference>
<protein>
    <submittedName>
        <fullName evidence="2">Uncharacterized protein</fullName>
    </submittedName>
</protein>
<sequence length="139" mass="15731">MKTSWQNVLVGILGALIASGSVAAEEGGLQGRPPWMQPQVVKASVAIKMTQDQLAVFREAVGGFLDGLTREYVSMMKQQKEDIPRRIKQARSRHARKMDKKMRGVLDDQQYERYLTYRKLLLASTDVMVNPPSRRGRRG</sequence>